<evidence type="ECO:0000256" key="4">
    <source>
        <dbReference type="SAM" id="SignalP"/>
    </source>
</evidence>
<keyword evidence="3" id="KW-1133">Transmembrane helix</keyword>
<dbReference type="Proteomes" id="UP000516260">
    <property type="component" value="Chromosome 7"/>
</dbReference>
<keyword evidence="7" id="KW-1185">Reference proteome</keyword>
<feature type="domain" description="TNFR-Cys" evidence="5">
    <location>
        <begin position="144"/>
        <end position="183"/>
    </location>
</feature>
<dbReference type="CDD" id="cd13422">
    <property type="entry name" value="TNFRSF5_teleost"/>
    <property type="match status" value="1"/>
</dbReference>
<feature type="chain" id="PRO_5021221554" description="TNFR-Cys domain-containing protein" evidence="4">
    <location>
        <begin position="23"/>
        <end position="307"/>
    </location>
</feature>
<dbReference type="InterPro" id="IPR034053">
    <property type="entry name" value="TNFRSF5_N_teleost"/>
</dbReference>
<evidence type="ECO:0000259" key="5">
    <source>
        <dbReference type="PROSITE" id="PS50050"/>
    </source>
</evidence>
<dbReference type="InterPro" id="IPR052135">
    <property type="entry name" value="TNFRSF5"/>
</dbReference>
<evidence type="ECO:0000313" key="6">
    <source>
        <dbReference type="EMBL" id="TNM86661.1"/>
    </source>
</evidence>
<reference evidence="6 7" key="1">
    <citation type="submission" date="2019-04" db="EMBL/GenBank/DDBJ databases">
        <title>The sequence and de novo assembly of Takifugu bimaculatus genome using PacBio and Hi-C technologies.</title>
        <authorList>
            <person name="Xu P."/>
            <person name="Liu B."/>
            <person name="Zhou Z."/>
        </authorList>
    </citation>
    <scope>NUCLEOTIDE SEQUENCE [LARGE SCALE GENOMIC DNA]</scope>
    <source>
        <strain evidence="6">TB-2018</strain>
        <tissue evidence="6">Muscle</tissue>
    </source>
</reference>
<feature type="region of interest" description="Disordered" evidence="2">
    <location>
        <begin position="237"/>
        <end position="277"/>
    </location>
</feature>
<dbReference type="InterPro" id="IPR001368">
    <property type="entry name" value="TNFR/NGFR_Cys_rich_reg"/>
</dbReference>
<dbReference type="SUPFAM" id="SSF57586">
    <property type="entry name" value="TNF receptor-like"/>
    <property type="match status" value="2"/>
</dbReference>
<feature type="disulfide bond" evidence="1">
    <location>
        <begin position="145"/>
        <end position="160"/>
    </location>
</feature>
<proteinExistence type="predicted"/>
<feature type="compositionally biased region" description="Basic and acidic residues" evidence="2">
    <location>
        <begin position="262"/>
        <end position="271"/>
    </location>
</feature>
<keyword evidence="4" id="KW-0732">Signal</keyword>
<organism evidence="6 7">
    <name type="scientific">Takifugu bimaculatus</name>
    <dbReference type="NCBI Taxonomy" id="433685"/>
    <lineage>
        <taxon>Eukaryota</taxon>
        <taxon>Metazoa</taxon>
        <taxon>Chordata</taxon>
        <taxon>Craniata</taxon>
        <taxon>Vertebrata</taxon>
        <taxon>Euteleostomi</taxon>
        <taxon>Actinopterygii</taxon>
        <taxon>Neopterygii</taxon>
        <taxon>Teleostei</taxon>
        <taxon>Neoteleostei</taxon>
        <taxon>Acanthomorphata</taxon>
        <taxon>Eupercaria</taxon>
        <taxon>Tetraodontiformes</taxon>
        <taxon>Tetradontoidea</taxon>
        <taxon>Tetraodontidae</taxon>
        <taxon>Takifugu</taxon>
    </lineage>
</organism>
<keyword evidence="3" id="KW-0472">Membrane</keyword>
<evidence type="ECO:0000313" key="7">
    <source>
        <dbReference type="Proteomes" id="UP000516260"/>
    </source>
</evidence>
<evidence type="ECO:0000256" key="2">
    <source>
        <dbReference type="SAM" id="MobiDB-lite"/>
    </source>
</evidence>
<dbReference type="AlphaFoldDB" id="A0A4Z2B2V4"/>
<dbReference type="PANTHER" id="PTHR46875">
    <property type="entry name" value="TUMOR NECROSIS FACTOR RECEPTOR SUPERFAMILY MEMBER 5"/>
    <property type="match status" value="1"/>
</dbReference>
<dbReference type="GO" id="GO:0002768">
    <property type="term" value="P:immune response-regulating cell surface receptor signaling pathway"/>
    <property type="evidence" value="ECO:0007669"/>
    <property type="project" value="TreeGrafter"/>
</dbReference>
<accession>A0A4Z2B2V4</accession>
<protein>
    <recommendedName>
        <fullName evidence="5">TNFR-Cys domain-containing protein</fullName>
    </recommendedName>
</protein>
<keyword evidence="3" id="KW-0812">Transmembrane</keyword>
<dbReference type="PANTHER" id="PTHR46875:SF3">
    <property type="entry name" value="CD40 MOLECULE, TNF RECEPTOR SUPERFAMILY MEMBER 5"/>
    <property type="match status" value="1"/>
</dbReference>
<feature type="repeat" description="TNFR-Cys" evidence="1">
    <location>
        <begin position="144"/>
        <end position="183"/>
    </location>
</feature>
<dbReference type="SMART" id="SM00208">
    <property type="entry name" value="TNFR"/>
    <property type="match status" value="3"/>
</dbReference>
<comment type="caution">
    <text evidence="6">The sequence shown here is derived from an EMBL/GenBank/DDBJ whole genome shotgun (WGS) entry which is preliminary data.</text>
</comment>
<dbReference type="GO" id="GO:0035631">
    <property type="term" value="C:CD40 receptor complex"/>
    <property type="evidence" value="ECO:0007669"/>
    <property type="project" value="TreeGrafter"/>
</dbReference>
<gene>
    <name evidence="6" type="ORF">fugu_006891</name>
</gene>
<name>A0A4Z2B2V4_9TELE</name>
<feature type="signal peptide" evidence="4">
    <location>
        <begin position="1"/>
        <end position="22"/>
    </location>
</feature>
<dbReference type="EMBL" id="SWLE01000020">
    <property type="protein sequence ID" value="TNM86661.1"/>
    <property type="molecule type" value="Genomic_DNA"/>
</dbReference>
<dbReference type="Gene3D" id="2.10.50.10">
    <property type="entry name" value="Tumor Necrosis Factor Receptor, subunit A, domain 2"/>
    <property type="match status" value="3"/>
</dbReference>
<dbReference type="GO" id="GO:0009897">
    <property type="term" value="C:external side of plasma membrane"/>
    <property type="evidence" value="ECO:0007669"/>
    <property type="project" value="TreeGrafter"/>
</dbReference>
<comment type="caution">
    <text evidence="1">Lacks conserved residue(s) required for the propagation of feature annotation.</text>
</comment>
<keyword evidence="1" id="KW-1015">Disulfide bond</keyword>
<dbReference type="PROSITE" id="PS50050">
    <property type="entry name" value="TNFR_NGFR_2"/>
    <property type="match status" value="1"/>
</dbReference>
<feature type="transmembrane region" description="Helical" evidence="3">
    <location>
        <begin position="190"/>
        <end position="214"/>
    </location>
</feature>
<evidence type="ECO:0000256" key="3">
    <source>
        <dbReference type="SAM" id="Phobius"/>
    </source>
</evidence>
<dbReference type="Pfam" id="PF00020">
    <property type="entry name" value="TNFR_c6"/>
    <property type="match status" value="1"/>
</dbReference>
<sequence>MSDTHLLQLFVIFSTCLAPAAAQPRCDPITQYLQDGECCKMCVPGTSMTSLGSCLEPQCQKCEDGEYQDKFTKDSKCRIQPYCDTNINFQQPVHDVTIRTNCTCKDGFHCSSSDCITCVPHTACKPGYGVQSKGHHLQDTVCQKCPEGTFSANTSKTEVCREWTECPPGQLLQAGTGESDNVCVGNLRQYTAVICVVIVFFLLVCSAVIYLLVVKSCGPDRKLKNCIELCVGEKQEPPKEANPLVTNPQDTYDEPMLPERQASQEEPRTPEEVDYELQQDISITTEVHYTENGKFVMQDKGKSGDEP</sequence>
<evidence type="ECO:0000256" key="1">
    <source>
        <dbReference type="PROSITE-ProRule" id="PRU00206"/>
    </source>
</evidence>